<comment type="similarity">
    <text evidence="1">Belongs to the leucine-binding protein family.</text>
</comment>
<dbReference type="Proteomes" id="UP000742460">
    <property type="component" value="Unassembled WGS sequence"/>
</dbReference>
<evidence type="ECO:0000313" key="5">
    <source>
        <dbReference type="Proteomes" id="UP000742460"/>
    </source>
</evidence>
<reference evidence="4" key="2">
    <citation type="submission" date="2021-09" db="EMBL/GenBank/DDBJ databases">
        <authorList>
            <person name="Gilroy R."/>
        </authorList>
    </citation>
    <scope>NUCLEOTIDE SEQUENCE</scope>
    <source>
        <strain evidence="4">ChiGjej5B5-22894</strain>
    </source>
</reference>
<dbReference type="PROSITE" id="PS51257">
    <property type="entry name" value="PROKAR_LIPOPROTEIN"/>
    <property type="match status" value="1"/>
</dbReference>
<protein>
    <submittedName>
        <fullName evidence="4">ABC transporter substrate-binding protein</fullName>
    </submittedName>
</protein>
<comment type="caution">
    <text evidence="4">The sequence shown here is derived from an EMBL/GenBank/DDBJ whole genome shotgun (WGS) entry which is preliminary data.</text>
</comment>
<dbReference type="Gene3D" id="3.40.50.2300">
    <property type="match status" value="2"/>
</dbReference>
<dbReference type="PROSITE" id="PS51318">
    <property type="entry name" value="TAT"/>
    <property type="match status" value="1"/>
</dbReference>
<feature type="domain" description="Leucine-binding protein" evidence="3">
    <location>
        <begin position="58"/>
        <end position="384"/>
    </location>
</feature>
<dbReference type="InterPro" id="IPR028082">
    <property type="entry name" value="Peripla_BP_I"/>
</dbReference>
<organism evidence="4 5">
    <name type="scientific">Brachybacterium massiliense</name>
    <dbReference type="NCBI Taxonomy" id="1755098"/>
    <lineage>
        <taxon>Bacteria</taxon>
        <taxon>Bacillati</taxon>
        <taxon>Actinomycetota</taxon>
        <taxon>Actinomycetes</taxon>
        <taxon>Micrococcales</taxon>
        <taxon>Dermabacteraceae</taxon>
        <taxon>Brachybacterium</taxon>
    </lineage>
</organism>
<dbReference type="InterPro" id="IPR006311">
    <property type="entry name" value="TAT_signal"/>
</dbReference>
<dbReference type="EMBL" id="DYUE01000133">
    <property type="protein sequence ID" value="HJG91143.1"/>
    <property type="molecule type" value="Genomic_DNA"/>
</dbReference>
<keyword evidence="2" id="KW-0732">Signal</keyword>
<dbReference type="SUPFAM" id="SSF53822">
    <property type="entry name" value="Periplasmic binding protein-like I"/>
    <property type="match status" value="1"/>
</dbReference>
<dbReference type="PANTHER" id="PTHR30483:SF6">
    <property type="entry name" value="PERIPLASMIC BINDING PROTEIN OF ABC TRANSPORTER FOR NATURAL AMINO ACIDS"/>
    <property type="match status" value="1"/>
</dbReference>
<dbReference type="InterPro" id="IPR028081">
    <property type="entry name" value="Leu-bd"/>
</dbReference>
<evidence type="ECO:0000256" key="1">
    <source>
        <dbReference type="ARBA" id="ARBA00010062"/>
    </source>
</evidence>
<sequence>MAISRRSLVRGIGAGMLGAGASVGALSACGEGGLRRGRPRATTTAPTAEALSEPDNPLVIGQIGAEYGRMAAFENAIATALDCARLDVNARWDGLFGHEIELLERHVMAEPGEDLSEVIRSMAEAGATCVITSIDEESLIAAMPALVEAGMAVIDVFTSAADVRGPEVQTANLLVRLSPDDATIAAQYAEIALGSSSDKAGPPGSVAYLSEDTLQGRSLLHELELVLNPARGSIVSQQFYPVGDFGDVGARVTTVLEDPPALLVFNGGPEAAPFLSALYEATLDEGQRPKIDFPKRLSPAATVDYSLDPSAKDLAPGCLDSATGYQPGDALTMHHENMMLNRDREFLRTGYAYSQQAYDALTMACLAAQHALSVEGTALAAALPAILTGTTDCTDYESCRRAMRTGLEAQERVTVSYEGRMGALELGPRSDARIGQLREYTWSEAHVLELGNPKGFEAPS</sequence>
<dbReference type="InterPro" id="IPR051010">
    <property type="entry name" value="BCAA_transport"/>
</dbReference>
<evidence type="ECO:0000313" key="4">
    <source>
        <dbReference type="EMBL" id="HJG91143.1"/>
    </source>
</evidence>
<gene>
    <name evidence="4" type="ORF">K8V81_05405</name>
</gene>
<evidence type="ECO:0000256" key="2">
    <source>
        <dbReference type="ARBA" id="ARBA00022729"/>
    </source>
</evidence>
<dbReference type="Pfam" id="PF13458">
    <property type="entry name" value="Peripla_BP_6"/>
    <property type="match status" value="1"/>
</dbReference>
<dbReference type="PANTHER" id="PTHR30483">
    <property type="entry name" value="LEUCINE-SPECIFIC-BINDING PROTEIN"/>
    <property type="match status" value="1"/>
</dbReference>
<name>A0A921MUT9_9MICO</name>
<proteinExistence type="inferred from homology"/>
<accession>A0A921MUT9</accession>
<reference evidence="4" key="1">
    <citation type="journal article" date="2021" name="PeerJ">
        <title>Extensive microbial diversity within the chicken gut microbiome revealed by metagenomics and culture.</title>
        <authorList>
            <person name="Gilroy R."/>
            <person name="Ravi A."/>
            <person name="Getino M."/>
            <person name="Pursley I."/>
            <person name="Horton D.L."/>
            <person name="Alikhan N.F."/>
            <person name="Baker D."/>
            <person name="Gharbi K."/>
            <person name="Hall N."/>
            <person name="Watson M."/>
            <person name="Adriaenssens E.M."/>
            <person name="Foster-Nyarko E."/>
            <person name="Jarju S."/>
            <person name="Secka A."/>
            <person name="Antonio M."/>
            <person name="Oren A."/>
            <person name="Chaudhuri R.R."/>
            <person name="La Ragione R."/>
            <person name="Hildebrand F."/>
            <person name="Pallen M.J."/>
        </authorList>
    </citation>
    <scope>NUCLEOTIDE SEQUENCE</scope>
    <source>
        <strain evidence="4">ChiGjej5B5-22894</strain>
    </source>
</reference>
<evidence type="ECO:0000259" key="3">
    <source>
        <dbReference type="Pfam" id="PF13458"/>
    </source>
</evidence>
<dbReference type="AlphaFoldDB" id="A0A921MUT9"/>